<dbReference type="InterPro" id="IPR004087">
    <property type="entry name" value="KH_dom"/>
</dbReference>
<sequence length="1198" mass="131576">MSTPAEIIAARIAAQANKASQEDYNDYSDSDVDDGVSSLTASIPSLTDESAFPTLGGGKKPNTTASVGASWGLGGSATASKSPSIGSNGKFKSSTIQEAFSLDADDQLNMDRPEFIKILTTVKAETKTSIECTTSQHTKRRTFLITGKPEDVKLAKRLVIKKLTKPVSTSFEVPAKLRAKIIGPQGKVLRPIISESEVKIEIGAEETFVDGDASNDDIFNKVITIVIYGDTEGCKLAKGRILDIVKDETKNLSIKISVDETVKPFAAKFLQDFIDEQFKELDILVPEFKSSKNVITIIGERELALSAKDEINSKLAQLASKLVIEDVPIPKLKHQFLPIDQILEEENVLIKLLGTGVQFIGEKAKIPVAKEKARQTTSQYKIEVLDMSKAHKGNIPHVSAVAEFLKVQGFFNQVGLKHGVVVNAPSKSVLDTATITSIPIEFVVNSAEVSDENIKAAKKEVVSTVNKLAPDSVKVIDDIDSFLISKVPSAIDSLVKENNITYVILNNRISLFTNDSSVQDSEDFEFEDTSKINEAFESVDAALNSLRELKSDLETVVLEVPGSIQKFVSGRGNTTLNAIIGEVEPHSVAVKLNFDGEIQSEDKLHIHGLKSQVASVQKSIERVINDAKEYGDKYVSTVSIPSTTLSRLIGKNGQFLNSLVNEFGVRIDVAEEEDQKENKKTEIALTGIKKNVESCQAKIVSLSKKWADETLVRIKIESQYHRRLIGANGKFINRLQDKYGVRIRFPSAIELSSNSPDAPKTKDEVTIKGPSKAVAGAKDELEEFYRFEKENGFEQTIEISTKVIPRVIGKSGETINDIADATGVEYQFKRDNVKEEETGVVEVKLTGSKSALKEAISRIQSIVDEAENFVSIDVEVDSKYHRDIIGQNGSKMREIISIAGGDSLPPYKYHKLLNLPNAGSGSNLVNSQGPKEIVNKIVSQLNDLVALKEASVLIEVEVPKEKQRFLVGPSGSTRQALEKEFGVSIEVPRQNDDSAVVKVSGLPEQIEAAKLKIQELTKDDWNDSIDIPENLHWFVSEGGQVFRTLRSNFNVDVGHDNLTRKASKLSNASFPKVPEDSLPTDDDKVKFIIQEREVVDGANIIPWRLKGEKENTVKALKFLQHRLQLAQEADHCAWFYSSKPSSFSKVIGPGGSTVKKIREKSKSQITIPRASDQNSNYIYLVGSKDNLEVAKGLIETLL</sequence>
<dbReference type="Pfam" id="PF00013">
    <property type="entry name" value="KH_1"/>
    <property type="match status" value="6"/>
</dbReference>
<feature type="domain" description="K Homology" evidence="7">
    <location>
        <begin position="950"/>
        <end position="1018"/>
    </location>
</feature>
<reference evidence="8 9" key="1">
    <citation type="journal article" date="2011" name="Proc. Natl. Acad. Sci. U.S.A.">
        <title>Comparative genomics of xylose-fermenting fungi for enhanced biofuel production.</title>
        <authorList>
            <person name="Wohlbach D.J."/>
            <person name="Kuo A."/>
            <person name="Sato T.K."/>
            <person name="Potts K.M."/>
            <person name="Salamov A.A."/>
            <person name="LaButti K.M."/>
            <person name="Sun H."/>
            <person name="Clum A."/>
            <person name="Pangilinan J.L."/>
            <person name="Lindquist E.A."/>
            <person name="Lucas S."/>
            <person name="Lapidus A."/>
            <person name="Jin M."/>
            <person name="Gunawan C."/>
            <person name="Balan V."/>
            <person name="Dale B.E."/>
            <person name="Jeffries T.W."/>
            <person name="Zinkel R."/>
            <person name="Barry K.W."/>
            <person name="Grigoriev I.V."/>
            <person name="Gasch A.P."/>
        </authorList>
    </citation>
    <scope>NUCLEOTIDE SEQUENCE [LARGE SCALE GENOMIC DNA]</scope>
    <source>
        <strain evidence="9">ATCC 10573 / BCRC 21748 / CBS 615 / JCM 9827 / NBRC 10315 / NRRL Y-1498 / VKM Y-70</strain>
    </source>
</reference>
<feature type="domain" description="K Homology" evidence="7">
    <location>
        <begin position="165"/>
        <end position="246"/>
    </location>
</feature>
<feature type="domain" description="K Homology" evidence="7">
    <location>
        <begin position="1117"/>
        <end position="1198"/>
    </location>
</feature>
<comment type="subcellular location">
    <subcellularLocation>
        <location evidence="1">Cytoplasm</location>
    </subcellularLocation>
</comment>
<protein>
    <recommendedName>
        <fullName evidence="7">K Homology domain-containing protein</fullName>
    </recommendedName>
</protein>
<feature type="domain" description="K Homology" evidence="7">
    <location>
        <begin position="791"/>
        <end position="864"/>
    </location>
</feature>
<name>G3BA41_CANTC</name>
<dbReference type="EMBL" id="GL996527">
    <property type="protein sequence ID" value="EGV62005.1"/>
    <property type="molecule type" value="Genomic_DNA"/>
</dbReference>
<feature type="domain" description="K Homology" evidence="7">
    <location>
        <begin position="94"/>
        <end position="164"/>
    </location>
</feature>
<dbReference type="InterPro" id="IPR057778">
    <property type="entry name" value="KH_Vigilin_N"/>
</dbReference>
<dbReference type="PANTHER" id="PTHR10627">
    <property type="entry name" value="SCP160"/>
    <property type="match status" value="1"/>
</dbReference>
<evidence type="ECO:0000256" key="4">
    <source>
        <dbReference type="ARBA" id="ARBA00022884"/>
    </source>
</evidence>
<feature type="region of interest" description="Disordered" evidence="6">
    <location>
        <begin position="19"/>
        <end position="40"/>
    </location>
</feature>
<dbReference type="HOGENOM" id="CLU_003293_1_0_1"/>
<evidence type="ECO:0000259" key="7">
    <source>
        <dbReference type="SMART" id="SM00322"/>
    </source>
</evidence>
<keyword evidence="3" id="KW-0677">Repeat</keyword>
<evidence type="ECO:0000256" key="5">
    <source>
        <dbReference type="PROSITE-ProRule" id="PRU00117"/>
    </source>
</evidence>
<dbReference type="GO" id="GO:0005737">
    <property type="term" value="C:cytoplasm"/>
    <property type="evidence" value="ECO:0007669"/>
    <property type="project" value="TreeGrafter"/>
</dbReference>
<proteinExistence type="predicted"/>
<feature type="domain" description="K Homology" evidence="7">
    <location>
        <begin position="708"/>
        <end position="786"/>
    </location>
</feature>
<organism evidence="9">
    <name type="scientific">Candida tenuis (strain ATCC 10573 / BCRC 21748 / CBS 615 / JCM 9827 / NBRC 10315 / NRRL Y-1498 / VKM Y-70)</name>
    <name type="common">Yeast</name>
    <name type="synonym">Yamadazyma tenuis</name>
    <dbReference type="NCBI Taxonomy" id="590646"/>
    <lineage>
        <taxon>Eukaryota</taxon>
        <taxon>Fungi</taxon>
        <taxon>Dikarya</taxon>
        <taxon>Ascomycota</taxon>
        <taxon>Saccharomycotina</taxon>
        <taxon>Pichiomycetes</taxon>
        <taxon>Debaryomycetaceae</taxon>
        <taxon>Yamadazyma</taxon>
    </lineage>
</organism>
<dbReference type="PANTHER" id="PTHR10627:SF31">
    <property type="entry name" value="DODECA-SATELLITE-BINDING PROTEIN 1, ISOFORM A"/>
    <property type="match status" value="1"/>
</dbReference>
<dbReference type="GO" id="GO:0003729">
    <property type="term" value="F:mRNA binding"/>
    <property type="evidence" value="ECO:0007669"/>
    <property type="project" value="TreeGrafter"/>
</dbReference>
<dbReference type="Proteomes" id="UP000000707">
    <property type="component" value="Unassembled WGS sequence"/>
</dbReference>
<dbReference type="eggNOG" id="KOG2208">
    <property type="taxonomic scope" value="Eukaryota"/>
</dbReference>
<dbReference type="SMART" id="SM00322">
    <property type="entry name" value="KH"/>
    <property type="match status" value="9"/>
</dbReference>
<evidence type="ECO:0000256" key="1">
    <source>
        <dbReference type="ARBA" id="ARBA00004496"/>
    </source>
</evidence>
<evidence type="ECO:0000256" key="6">
    <source>
        <dbReference type="SAM" id="MobiDB-lite"/>
    </source>
</evidence>
<keyword evidence="2" id="KW-0963">Cytoplasm</keyword>
<evidence type="ECO:0000313" key="9">
    <source>
        <dbReference type="Proteomes" id="UP000000707"/>
    </source>
</evidence>
<dbReference type="RefSeq" id="XP_006688175.1">
    <property type="nucleotide sequence ID" value="XM_006688112.1"/>
</dbReference>
<keyword evidence="4 5" id="KW-0694">RNA-binding</keyword>
<feature type="domain" description="K Homology" evidence="7">
    <location>
        <begin position="552"/>
        <end position="625"/>
    </location>
</feature>
<keyword evidence="9" id="KW-1185">Reference proteome</keyword>
<gene>
    <name evidence="8" type="ORF">CANTEDRAFT_135940</name>
</gene>
<dbReference type="Pfam" id="PF24668">
    <property type="entry name" value="KH_Vigilin"/>
    <property type="match status" value="1"/>
</dbReference>
<dbReference type="KEGG" id="cten:18249920"/>
<feature type="compositionally biased region" description="Acidic residues" evidence="6">
    <location>
        <begin position="23"/>
        <end position="34"/>
    </location>
</feature>
<dbReference type="InterPro" id="IPR004088">
    <property type="entry name" value="KH_dom_type_1"/>
</dbReference>
<accession>G3BA41</accession>
<dbReference type="PROSITE" id="PS50084">
    <property type="entry name" value="KH_TYPE_1"/>
    <property type="match status" value="7"/>
</dbReference>
<dbReference type="Gene3D" id="3.30.1370.10">
    <property type="entry name" value="K Homology domain, type 1"/>
    <property type="match status" value="8"/>
</dbReference>
<evidence type="ECO:0000313" key="8">
    <source>
        <dbReference type="EMBL" id="EGV62005.1"/>
    </source>
</evidence>
<feature type="domain" description="K Homology" evidence="7">
    <location>
        <begin position="868"/>
        <end position="946"/>
    </location>
</feature>
<dbReference type="GeneID" id="18249920"/>
<evidence type="ECO:0000256" key="3">
    <source>
        <dbReference type="ARBA" id="ARBA00022737"/>
    </source>
</evidence>
<evidence type="ECO:0000256" key="2">
    <source>
        <dbReference type="ARBA" id="ARBA00022490"/>
    </source>
</evidence>
<dbReference type="AlphaFoldDB" id="G3BA41"/>
<dbReference type="STRING" id="590646.G3BA41"/>
<dbReference type="SUPFAM" id="SSF54791">
    <property type="entry name" value="Eukaryotic type KH-domain (KH-domain type I)"/>
    <property type="match status" value="7"/>
</dbReference>
<dbReference type="InterPro" id="IPR036612">
    <property type="entry name" value="KH_dom_type_1_sf"/>
</dbReference>
<feature type="domain" description="K Homology" evidence="7">
    <location>
        <begin position="632"/>
        <end position="704"/>
    </location>
</feature>
<dbReference type="OrthoDB" id="10027144at2759"/>